<keyword evidence="7" id="KW-0539">Nucleus</keyword>
<evidence type="ECO:0000256" key="3">
    <source>
        <dbReference type="ARBA" id="ARBA00022833"/>
    </source>
</evidence>
<keyword evidence="4" id="KW-0805">Transcription regulation</keyword>
<dbReference type="Pfam" id="PF00172">
    <property type="entry name" value="Zn_clus"/>
    <property type="match status" value="1"/>
</dbReference>
<accession>A0A6A6XWF0</accession>
<keyword evidence="11" id="KW-1185">Reference proteome</keyword>
<reference evidence="10" key="1">
    <citation type="journal article" date="2020" name="Stud. Mycol.">
        <title>101 Dothideomycetes genomes: a test case for predicting lifestyles and emergence of pathogens.</title>
        <authorList>
            <person name="Haridas S."/>
            <person name="Albert R."/>
            <person name="Binder M."/>
            <person name="Bloem J."/>
            <person name="Labutti K."/>
            <person name="Salamov A."/>
            <person name="Andreopoulos B."/>
            <person name="Baker S."/>
            <person name="Barry K."/>
            <person name="Bills G."/>
            <person name="Bluhm B."/>
            <person name="Cannon C."/>
            <person name="Castanera R."/>
            <person name="Culley D."/>
            <person name="Daum C."/>
            <person name="Ezra D."/>
            <person name="Gonzalez J."/>
            <person name="Henrissat B."/>
            <person name="Kuo A."/>
            <person name="Liang C."/>
            <person name="Lipzen A."/>
            <person name="Lutzoni F."/>
            <person name="Magnuson J."/>
            <person name="Mondo S."/>
            <person name="Nolan M."/>
            <person name="Ohm R."/>
            <person name="Pangilinan J."/>
            <person name="Park H.-J."/>
            <person name="Ramirez L."/>
            <person name="Alfaro M."/>
            <person name="Sun H."/>
            <person name="Tritt A."/>
            <person name="Yoshinaga Y."/>
            <person name="Zwiers L.-H."/>
            <person name="Turgeon B."/>
            <person name="Goodwin S."/>
            <person name="Spatafora J."/>
            <person name="Crous P."/>
            <person name="Grigoriev I."/>
        </authorList>
    </citation>
    <scope>NUCLEOTIDE SEQUENCE</scope>
    <source>
        <strain evidence="10">CBS 109.77</strain>
    </source>
</reference>
<gene>
    <name evidence="10" type="ORF">K505DRAFT_320707</name>
</gene>
<keyword evidence="5" id="KW-0238">DNA-binding</keyword>
<dbReference type="SMART" id="SM00066">
    <property type="entry name" value="GAL4"/>
    <property type="match status" value="1"/>
</dbReference>
<evidence type="ECO:0000313" key="11">
    <source>
        <dbReference type="Proteomes" id="UP000799757"/>
    </source>
</evidence>
<dbReference type="CDD" id="cd00067">
    <property type="entry name" value="GAL4"/>
    <property type="match status" value="1"/>
</dbReference>
<feature type="domain" description="Zn(2)-C6 fungal-type" evidence="9">
    <location>
        <begin position="37"/>
        <end position="68"/>
    </location>
</feature>
<feature type="region of interest" description="Disordered" evidence="8">
    <location>
        <begin position="739"/>
        <end position="777"/>
    </location>
</feature>
<dbReference type="OrthoDB" id="2162761at2759"/>
<protein>
    <recommendedName>
        <fullName evidence="9">Zn(2)-C6 fungal-type domain-containing protein</fullName>
    </recommendedName>
</protein>
<dbReference type="GO" id="GO:0005634">
    <property type="term" value="C:nucleus"/>
    <property type="evidence" value="ECO:0007669"/>
    <property type="project" value="UniProtKB-SubCell"/>
</dbReference>
<feature type="compositionally biased region" description="Polar residues" evidence="8">
    <location>
        <begin position="761"/>
        <end position="773"/>
    </location>
</feature>
<dbReference type="InterPro" id="IPR007219">
    <property type="entry name" value="XnlR_reg_dom"/>
</dbReference>
<keyword evidence="6" id="KW-0804">Transcription</keyword>
<sequence length="873" mass="96444">MDNNATTAEGPTKARRKGKKDSAADDSSKKRRCISSACVPCRKRKSKCDGTTPSCSACAAVYNTECVYDPNSDHRRKGVYKKDIDNLKTRNSTLQTLIQAILNYPEDKVNALVQQIRTCESLDAVAEDIIAKENGEEDDEDEQVSPFTSPLLAAKPTFESQLSGKMGELRLEDGSTRYIGGTSHLIYLGAGSEGTHSPAPYSNVEQYQQQDNPITSWTTVTSDPELVSHLINMYFCWHYSFFTTLPKNLFFRDFALGKPPPGSRRMTEYCTPLLVNAMLALGCHFTSLPAARAIRDDSATAGDHFFKEAKRLILEGDLHEVPALTTVQALALMSVREAGCGREAKGWVYSGMSFRMACDLGLNLDSGGMHSRSTIDETEEDARRITFWGCFLFDKCWSNYLGRLPQLPNTMITVPKFDVFPVEDADIWSGYTDSGFSQAHAQPSRTRAVARQITKLCEISSDLMNFFYNPIDMDKAKGKQAELKKLSEIHQRLETWRRELPKELEPKEGGLPSMLVMHMFFQLLYIHLFRPFLKYNQQTSPLPTHVSPRKLCTQAAAMISKLLRLYKRSHGLRQICNIAVYIAHSACTIHLLNLPEKNAKRDIIYGVKHLEEIAEGWLCARRTLGILSVLAKRWKVELPEEAVTVLARTDAKFGPWGDVSTPKPAAFSPDQVLDEQLSPTQSSPVLQPYSMSVSNAPTTFFDKHGNPIGSLTSAALHRASEARSLPPNDAHALAYPRVQRHPPDTLNPSTPASTAARPSIDGTTSTTGNSPSQFYGGVDQLMRDSQDWWLRDQSQLAMGFDNWNFSPDDIASWFAGNQAGIGSPGQTNGFAASPTTNGAAAGVNGNANANGAVNGANVFGGALNAYNENEWYN</sequence>
<proteinExistence type="predicted"/>
<feature type="compositionally biased region" description="Polar residues" evidence="8">
    <location>
        <begin position="677"/>
        <end position="689"/>
    </location>
</feature>
<evidence type="ECO:0000259" key="9">
    <source>
        <dbReference type="PROSITE" id="PS50048"/>
    </source>
</evidence>
<organism evidence="10 11">
    <name type="scientific">Melanomma pulvis-pyrius CBS 109.77</name>
    <dbReference type="NCBI Taxonomy" id="1314802"/>
    <lineage>
        <taxon>Eukaryota</taxon>
        <taxon>Fungi</taxon>
        <taxon>Dikarya</taxon>
        <taxon>Ascomycota</taxon>
        <taxon>Pezizomycotina</taxon>
        <taxon>Dothideomycetes</taxon>
        <taxon>Pleosporomycetidae</taxon>
        <taxon>Pleosporales</taxon>
        <taxon>Melanommataceae</taxon>
        <taxon>Melanomma</taxon>
    </lineage>
</organism>
<evidence type="ECO:0000256" key="4">
    <source>
        <dbReference type="ARBA" id="ARBA00023015"/>
    </source>
</evidence>
<dbReference type="Gene3D" id="4.10.240.10">
    <property type="entry name" value="Zn(2)-C6 fungal-type DNA-binding domain"/>
    <property type="match status" value="1"/>
</dbReference>
<dbReference type="PANTHER" id="PTHR31313:SF81">
    <property type="entry name" value="TY1 ENHANCER ACTIVATOR"/>
    <property type="match status" value="1"/>
</dbReference>
<evidence type="ECO:0000256" key="8">
    <source>
        <dbReference type="SAM" id="MobiDB-lite"/>
    </source>
</evidence>
<dbReference type="InterPro" id="IPR051615">
    <property type="entry name" value="Transcr_Regulatory_Elem"/>
</dbReference>
<dbReference type="PROSITE" id="PS00463">
    <property type="entry name" value="ZN2_CY6_FUNGAL_1"/>
    <property type="match status" value="1"/>
</dbReference>
<dbReference type="SMART" id="SM00906">
    <property type="entry name" value="Fungal_trans"/>
    <property type="match status" value="1"/>
</dbReference>
<keyword evidence="2" id="KW-0479">Metal-binding</keyword>
<evidence type="ECO:0000313" key="10">
    <source>
        <dbReference type="EMBL" id="KAF2800094.1"/>
    </source>
</evidence>
<name>A0A6A6XWF0_9PLEO</name>
<keyword evidence="3" id="KW-0862">Zinc</keyword>
<dbReference type="AlphaFoldDB" id="A0A6A6XWF0"/>
<evidence type="ECO:0000256" key="5">
    <source>
        <dbReference type="ARBA" id="ARBA00023125"/>
    </source>
</evidence>
<dbReference type="CDD" id="cd12148">
    <property type="entry name" value="fungal_TF_MHR"/>
    <property type="match status" value="1"/>
</dbReference>
<evidence type="ECO:0000256" key="7">
    <source>
        <dbReference type="ARBA" id="ARBA00023242"/>
    </source>
</evidence>
<dbReference type="InterPro" id="IPR036864">
    <property type="entry name" value="Zn2-C6_fun-type_DNA-bd_sf"/>
</dbReference>
<evidence type="ECO:0000256" key="6">
    <source>
        <dbReference type="ARBA" id="ARBA00023163"/>
    </source>
</evidence>
<dbReference type="GO" id="GO:0006351">
    <property type="term" value="P:DNA-templated transcription"/>
    <property type="evidence" value="ECO:0007669"/>
    <property type="project" value="InterPro"/>
</dbReference>
<dbReference type="Proteomes" id="UP000799757">
    <property type="component" value="Unassembled WGS sequence"/>
</dbReference>
<evidence type="ECO:0000256" key="1">
    <source>
        <dbReference type="ARBA" id="ARBA00004123"/>
    </source>
</evidence>
<feature type="region of interest" description="Disordered" evidence="8">
    <location>
        <begin position="1"/>
        <end position="31"/>
    </location>
</feature>
<dbReference type="GO" id="GO:0008270">
    <property type="term" value="F:zinc ion binding"/>
    <property type="evidence" value="ECO:0007669"/>
    <property type="project" value="InterPro"/>
</dbReference>
<dbReference type="Pfam" id="PF04082">
    <property type="entry name" value="Fungal_trans"/>
    <property type="match status" value="1"/>
</dbReference>
<feature type="region of interest" description="Disordered" evidence="8">
    <location>
        <begin position="659"/>
        <end position="689"/>
    </location>
</feature>
<dbReference type="InterPro" id="IPR001138">
    <property type="entry name" value="Zn2Cys6_DnaBD"/>
</dbReference>
<dbReference type="PANTHER" id="PTHR31313">
    <property type="entry name" value="TY1 ENHANCER ACTIVATOR"/>
    <property type="match status" value="1"/>
</dbReference>
<dbReference type="GO" id="GO:0000981">
    <property type="term" value="F:DNA-binding transcription factor activity, RNA polymerase II-specific"/>
    <property type="evidence" value="ECO:0007669"/>
    <property type="project" value="InterPro"/>
</dbReference>
<dbReference type="PROSITE" id="PS50048">
    <property type="entry name" value="ZN2_CY6_FUNGAL_2"/>
    <property type="match status" value="1"/>
</dbReference>
<evidence type="ECO:0000256" key="2">
    <source>
        <dbReference type="ARBA" id="ARBA00022723"/>
    </source>
</evidence>
<dbReference type="EMBL" id="MU001753">
    <property type="protein sequence ID" value="KAF2800094.1"/>
    <property type="molecule type" value="Genomic_DNA"/>
</dbReference>
<comment type="subcellular location">
    <subcellularLocation>
        <location evidence="1">Nucleus</location>
    </subcellularLocation>
</comment>
<dbReference type="GO" id="GO:0003677">
    <property type="term" value="F:DNA binding"/>
    <property type="evidence" value="ECO:0007669"/>
    <property type="project" value="UniProtKB-KW"/>
</dbReference>
<dbReference type="SUPFAM" id="SSF57701">
    <property type="entry name" value="Zn2/Cys6 DNA-binding domain"/>
    <property type="match status" value="1"/>
</dbReference>